<keyword evidence="1 2" id="KW-0597">Phosphoprotein</keyword>
<dbReference type="CDD" id="cd19920">
    <property type="entry name" value="REC_PA4781-like"/>
    <property type="match status" value="1"/>
</dbReference>
<keyword evidence="5" id="KW-1185">Reference proteome</keyword>
<evidence type="ECO:0000313" key="5">
    <source>
        <dbReference type="Proteomes" id="UP000017127"/>
    </source>
</evidence>
<dbReference type="SMART" id="SM00448">
    <property type="entry name" value="REC"/>
    <property type="match status" value="1"/>
</dbReference>
<protein>
    <submittedName>
        <fullName evidence="4">Response regulator</fullName>
    </submittedName>
</protein>
<dbReference type="InterPro" id="IPR001789">
    <property type="entry name" value="Sig_transdc_resp-reg_receiver"/>
</dbReference>
<comment type="caution">
    <text evidence="4">The sequence shown here is derived from an EMBL/GenBank/DDBJ whole genome shotgun (WGS) entry which is preliminary data.</text>
</comment>
<accession>U7QMT4</accession>
<dbReference type="Proteomes" id="UP000017127">
    <property type="component" value="Unassembled WGS sequence"/>
</dbReference>
<proteinExistence type="predicted"/>
<dbReference type="EMBL" id="AUZM01000004">
    <property type="protein sequence ID" value="ERT09294.1"/>
    <property type="molecule type" value="Genomic_DNA"/>
</dbReference>
<evidence type="ECO:0000256" key="1">
    <source>
        <dbReference type="ARBA" id="ARBA00022553"/>
    </source>
</evidence>
<dbReference type="InterPro" id="IPR050595">
    <property type="entry name" value="Bact_response_regulator"/>
</dbReference>
<dbReference type="Pfam" id="PF00072">
    <property type="entry name" value="Response_reg"/>
    <property type="match status" value="1"/>
</dbReference>
<feature type="modified residue" description="4-aspartylphosphate" evidence="2">
    <location>
        <position position="86"/>
    </location>
</feature>
<dbReference type="PANTHER" id="PTHR44591:SF3">
    <property type="entry name" value="RESPONSE REGULATORY DOMAIN-CONTAINING PROTEIN"/>
    <property type="match status" value="1"/>
</dbReference>
<dbReference type="OrthoDB" id="467259at2"/>
<organism evidence="4 5">
    <name type="scientific">Lyngbya aestuarii BL J</name>
    <dbReference type="NCBI Taxonomy" id="1348334"/>
    <lineage>
        <taxon>Bacteria</taxon>
        <taxon>Bacillati</taxon>
        <taxon>Cyanobacteriota</taxon>
        <taxon>Cyanophyceae</taxon>
        <taxon>Oscillatoriophycideae</taxon>
        <taxon>Oscillatoriales</taxon>
        <taxon>Microcoleaceae</taxon>
        <taxon>Lyngbya</taxon>
    </lineage>
</organism>
<dbReference type="Gene3D" id="3.40.50.2300">
    <property type="match status" value="1"/>
</dbReference>
<dbReference type="PANTHER" id="PTHR44591">
    <property type="entry name" value="STRESS RESPONSE REGULATOR PROTEIN 1"/>
    <property type="match status" value="1"/>
</dbReference>
<dbReference type="RefSeq" id="WP_023064521.1">
    <property type="nucleotide sequence ID" value="NZ_AUZM01000004.1"/>
</dbReference>
<dbReference type="PROSITE" id="PS50110">
    <property type="entry name" value="RESPONSE_REGULATORY"/>
    <property type="match status" value="1"/>
</dbReference>
<evidence type="ECO:0000313" key="4">
    <source>
        <dbReference type="EMBL" id="ERT09294.1"/>
    </source>
</evidence>
<reference evidence="4 5" key="1">
    <citation type="journal article" date="2013" name="Front. Microbiol.">
        <title>Comparative genomic analyses of the cyanobacterium, Lyngbya aestuarii BL J, a powerful hydrogen producer.</title>
        <authorList>
            <person name="Kothari A."/>
            <person name="Vaughn M."/>
            <person name="Garcia-Pichel F."/>
        </authorList>
    </citation>
    <scope>NUCLEOTIDE SEQUENCE [LARGE SCALE GENOMIC DNA]</scope>
    <source>
        <strain evidence="4 5">BL J</strain>
    </source>
</reference>
<feature type="domain" description="Response regulatory" evidence="3">
    <location>
        <begin position="37"/>
        <end position="153"/>
    </location>
</feature>
<dbReference type="SUPFAM" id="SSF52172">
    <property type="entry name" value="CheY-like"/>
    <property type="match status" value="1"/>
</dbReference>
<evidence type="ECO:0000259" key="3">
    <source>
        <dbReference type="PROSITE" id="PS50110"/>
    </source>
</evidence>
<dbReference type="AlphaFoldDB" id="U7QMT4"/>
<sequence>MQYSTQLNQDLFPLISKEVSNEIKMGDDNLLVEITVDILIVDDVPENIRLLSSILADHGYPTRKATNGVMALRAVKSIEPTLILLDIRMPKMSGYEICKQLKSNPKTAHIPIIFLSATNEIEDKAKAFKVGGADYITKPFYVEEVLARITHQIKIITAHKTILQLKQQIEQQV</sequence>
<name>U7QMT4_9CYAN</name>
<dbReference type="InterPro" id="IPR011006">
    <property type="entry name" value="CheY-like_superfamily"/>
</dbReference>
<evidence type="ECO:0000256" key="2">
    <source>
        <dbReference type="PROSITE-ProRule" id="PRU00169"/>
    </source>
</evidence>
<gene>
    <name evidence="4" type="ORF">M595_0647</name>
</gene>
<dbReference type="GO" id="GO:0000160">
    <property type="term" value="P:phosphorelay signal transduction system"/>
    <property type="evidence" value="ECO:0007669"/>
    <property type="project" value="InterPro"/>
</dbReference>